<proteinExistence type="predicted"/>
<organism evidence="2">
    <name type="scientific">viral metagenome</name>
    <dbReference type="NCBI Taxonomy" id="1070528"/>
    <lineage>
        <taxon>unclassified sequences</taxon>
        <taxon>metagenomes</taxon>
        <taxon>organismal metagenomes</taxon>
    </lineage>
</organism>
<evidence type="ECO:0000313" key="2">
    <source>
        <dbReference type="EMBL" id="QHT23751.1"/>
    </source>
</evidence>
<dbReference type="EMBL" id="MN739735">
    <property type="protein sequence ID" value="QHT23751.1"/>
    <property type="molecule type" value="Genomic_DNA"/>
</dbReference>
<evidence type="ECO:0000256" key="1">
    <source>
        <dbReference type="SAM" id="Coils"/>
    </source>
</evidence>
<protein>
    <submittedName>
        <fullName evidence="2">Uncharacterized protein</fullName>
    </submittedName>
</protein>
<reference evidence="2" key="1">
    <citation type="journal article" date="2020" name="Nature">
        <title>Giant virus diversity and host interactions through global metagenomics.</title>
        <authorList>
            <person name="Schulz F."/>
            <person name="Roux S."/>
            <person name="Paez-Espino D."/>
            <person name="Jungbluth S."/>
            <person name="Walsh D.A."/>
            <person name="Denef V.J."/>
            <person name="McMahon K.D."/>
            <person name="Konstantinidis K.T."/>
            <person name="Eloe-Fadrosh E.A."/>
            <person name="Kyrpides N.C."/>
            <person name="Woyke T."/>
        </authorList>
    </citation>
    <scope>NUCLEOTIDE SEQUENCE</scope>
    <source>
        <strain evidence="2">GVMAG-M-3300023179-132</strain>
    </source>
</reference>
<sequence>MDLVVREKEKEKNLLHIEELIEKKRDLLLDKQQKIKKISMENEFLKGVSADYSKYFKHIVSKEQEQVRALKLLNGYIDDLNMSNQLSKERTNEAKKEQQRILDEIDKLKHNIDRIIEKTHD</sequence>
<name>A0A6C0E537_9ZZZZ</name>
<keyword evidence="1" id="KW-0175">Coiled coil</keyword>
<dbReference type="AlphaFoldDB" id="A0A6C0E537"/>
<accession>A0A6C0E537</accession>
<feature type="coiled-coil region" evidence="1">
    <location>
        <begin position="91"/>
        <end position="118"/>
    </location>
</feature>